<dbReference type="Gene3D" id="3.40.50.300">
    <property type="entry name" value="P-loop containing nucleotide triphosphate hydrolases"/>
    <property type="match status" value="2"/>
</dbReference>
<keyword evidence="6" id="KW-0067">ATP-binding</keyword>
<reference evidence="12" key="1">
    <citation type="submission" date="2016-11" db="EMBL/GenBank/DDBJ databases">
        <authorList>
            <person name="Varghese N."/>
            <person name="Submissions S."/>
        </authorList>
    </citation>
    <scope>NUCLEOTIDE SEQUENCE [LARGE SCALE GENOMIC DNA]</scope>
    <source>
        <strain evidence="12">USBA-503</strain>
    </source>
</reference>
<dbReference type="NCBIfam" id="TIGR00634">
    <property type="entry name" value="recN"/>
    <property type="match status" value="1"/>
</dbReference>
<name>A0A1M6S659_9BACL</name>
<dbReference type="SUPFAM" id="SSF52540">
    <property type="entry name" value="P-loop containing nucleoside triphosphate hydrolases"/>
    <property type="match status" value="1"/>
</dbReference>
<dbReference type="InterPro" id="IPR004604">
    <property type="entry name" value="DNA_recomb/repair_RecN"/>
</dbReference>
<protein>
    <recommendedName>
        <fullName evidence="3 9">DNA repair protein RecN</fullName>
    </recommendedName>
    <alternativeName>
        <fullName evidence="8 9">Recombination protein N</fullName>
    </alternativeName>
</protein>
<sequence>MLVSLTVEHLALIEKMELSFQEGMTVITGETGAGKSILLSAIALVLGGRASSDWVAKDSPEAYVEAVFHLDPSHRDWTGILEEWDIPIEDELILTRRLFHNGRSVCRCNGRNITVSALREIGSQLVLQNSQHEQQALMEAQHQLTLLTRFAHLEEDLMRLKNAFNRWKEVRDKRLELSQKSLERLSRLDLLQFQMQEIDAVSPISGEEESLFEERMKLQSLDKLKSLSEEVDSLLKGKEGYSTGVLTDLAKAVQRLENGLRMDGQLQETLDFLQTALIHVEEAGHALDAYQNSLEFQPNRLADVEDRLIQLRGLMRKYGTSIDEIWAYRNRIEEEVKQLENFDENLASLEREEEQAWHDLKIEADLLSNKRKQAADKLASEVTAILKELDMPSAQFIVNIRKKEIVGADGQDEVSILFSANSGEDLKPLVKVASGGELSRVLLALQTVFAEVEPAELLIFDEIDTGVSGYAVDKMARQLQELARHKQVICVTHSPQIAASSGQHLLIEKRQFENRTISVASILSIEGRIQELARLLGSSLADNTAQEHAKALLQSYDKV</sequence>
<evidence type="ECO:0000256" key="4">
    <source>
        <dbReference type="ARBA" id="ARBA00022741"/>
    </source>
</evidence>
<dbReference type="Pfam" id="PF02463">
    <property type="entry name" value="SMC_N"/>
    <property type="match status" value="1"/>
</dbReference>
<keyword evidence="5 9" id="KW-0227">DNA damage</keyword>
<comment type="function">
    <text evidence="1 9">May be involved in recombinational repair of damaged DNA.</text>
</comment>
<dbReference type="OrthoDB" id="9806954at2"/>
<dbReference type="SMART" id="SM00382">
    <property type="entry name" value="AAA"/>
    <property type="match status" value="1"/>
</dbReference>
<dbReference type="EMBL" id="FRAF01000013">
    <property type="protein sequence ID" value="SHK40176.1"/>
    <property type="molecule type" value="Genomic_DNA"/>
</dbReference>
<organism evidence="11 12">
    <name type="scientific">Alicyclobacillus tolerans</name>
    <dbReference type="NCBI Taxonomy" id="90970"/>
    <lineage>
        <taxon>Bacteria</taxon>
        <taxon>Bacillati</taxon>
        <taxon>Bacillota</taxon>
        <taxon>Bacilli</taxon>
        <taxon>Bacillales</taxon>
        <taxon>Alicyclobacillaceae</taxon>
        <taxon>Alicyclobacillus</taxon>
    </lineage>
</organism>
<dbReference type="CDD" id="cd03241">
    <property type="entry name" value="ABC_RecN"/>
    <property type="match status" value="2"/>
</dbReference>
<dbReference type="InterPro" id="IPR027417">
    <property type="entry name" value="P-loop_NTPase"/>
</dbReference>
<comment type="similarity">
    <text evidence="2 9">Belongs to the RecN family.</text>
</comment>
<evidence type="ECO:0000259" key="10">
    <source>
        <dbReference type="SMART" id="SM00382"/>
    </source>
</evidence>
<dbReference type="GO" id="GO:0006281">
    <property type="term" value="P:DNA repair"/>
    <property type="evidence" value="ECO:0007669"/>
    <property type="project" value="UniProtKB-KW"/>
</dbReference>
<feature type="domain" description="AAA+ ATPase" evidence="10">
    <location>
        <begin position="21"/>
        <end position="518"/>
    </location>
</feature>
<evidence type="ECO:0000256" key="6">
    <source>
        <dbReference type="ARBA" id="ARBA00022840"/>
    </source>
</evidence>
<dbReference type="RefSeq" id="WP_072874200.1">
    <property type="nucleotide sequence ID" value="NZ_FRAF01000013.1"/>
</dbReference>
<dbReference type="Proteomes" id="UP000184016">
    <property type="component" value="Unassembled WGS sequence"/>
</dbReference>
<dbReference type="InterPro" id="IPR003593">
    <property type="entry name" value="AAA+_ATPase"/>
</dbReference>
<evidence type="ECO:0000256" key="9">
    <source>
        <dbReference type="PIRNR" id="PIRNR003128"/>
    </source>
</evidence>
<dbReference type="GO" id="GO:0006310">
    <property type="term" value="P:DNA recombination"/>
    <property type="evidence" value="ECO:0007669"/>
    <property type="project" value="InterPro"/>
</dbReference>
<dbReference type="GO" id="GO:0009432">
    <property type="term" value="P:SOS response"/>
    <property type="evidence" value="ECO:0007669"/>
    <property type="project" value="TreeGrafter"/>
</dbReference>
<keyword evidence="4" id="KW-0547">Nucleotide-binding</keyword>
<keyword evidence="12" id="KW-1185">Reference proteome</keyword>
<evidence type="ECO:0000313" key="11">
    <source>
        <dbReference type="EMBL" id="SHK40176.1"/>
    </source>
</evidence>
<evidence type="ECO:0000256" key="2">
    <source>
        <dbReference type="ARBA" id="ARBA00009441"/>
    </source>
</evidence>
<evidence type="ECO:0000313" key="12">
    <source>
        <dbReference type="Proteomes" id="UP000184016"/>
    </source>
</evidence>
<evidence type="ECO:0000256" key="3">
    <source>
        <dbReference type="ARBA" id="ARBA00021315"/>
    </source>
</evidence>
<evidence type="ECO:0000256" key="7">
    <source>
        <dbReference type="ARBA" id="ARBA00023204"/>
    </source>
</evidence>
<dbReference type="PANTHER" id="PTHR11059:SF0">
    <property type="entry name" value="DNA REPAIR PROTEIN RECN"/>
    <property type="match status" value="1"/>
</dbReference>
<dbReference type="PIRSF" id="PIRSF003128">
    <property type="entry name" value="RecN"/>
    <property type="match status" value="1"/>
</dbReference>
<accession>A0A1M6S659</accession>
<evidence type="ECO:0000256" key="5">
    <source>
        <dbReference type="ARBA" id="ARBA00022763"/>
    </source>
</evidence>
<dbReference type="InterPro" id="IPR003395">
    <property type="entry name" value="RecF/RecN/SMC_N"/>
</dbReference>
<keyword evidence="7 9" id="KW-0234">DNA repair</keyword>
<evidence type="ECO:0000256" key="1">
    <source>
        <dbReference type="ARBA" id="ARBA00003618"/>
    </source>
</evidence>
<proteinExistence type="inferred from homology"/>
<dbReference type="GO" id="GO:0043590">
    <property type="term" value="C:bacterial nucleoid"/>
    <property type="evidence" value="ECO:0007669"/>
    <property type="project" value="TreeGrafter"/>
</dbReference>
<dbReference type="GO" id="GO:0005524">
    <property type="term" value="F:ATP binding"/>
    <property type="evidence" value="ECO:0007669"/>
    <property type="project" value="UniProtKB-KW"/>
</dbReference>
<gene>
    <name evidence="11" type="ORF">SAMN05443507_11339</name>
</gene>
<dbReference type="AlphaFoldDB" id="A0A1M6S659"/>
<dbReference type="PANTHER" id="PTHR11059">
    <property type="entry name" value="DNA REPAIR PROTEIN RECN"/>
    <property type="match status" value="1"/>
</dbReference>
<evidence type="ECO:0000256" key="8">
    <source>
        <dbReference type="ARBA" id="ARBA00033408"/>
    </source>
</evidence>
<dbReference type="STRING" id="1830138.SAMN05443507_11339"/>